<dbReference type="InterPro" id="IPR036724">
    <property type="entry name" value="Cobalamin-bd_sf"/>
</dbReference>
<comment type="caution">
    <text evidence="2">The sequence shown here is derived from an EMBL/GenBank/DDBJ whole genome shotgun (WGS) entry which is preliminary data.</text>
</comment>
<dbReference type="AlphaFoldDB" id="A0A7K2IRK6"/>
<protein>
    <submittedName>
        <fullName evidence="2">Methylmalonyl-CoA mutase</fullName>
    </submittedName>
</protein>
<evidence type="ECO:0000259" key="1">
    <source>
        <dbReference type="PROSITE" id="PS51332"/>
    </source>
</evidence>
<dbReference type="PROSITE" id="PS51332">
    <property type="entry name" value="B12_BINDING"/>
    <property type="match status" value="1"/>
</dbReference>
<evidence type="ECO:0000313" key="3">
    <source>
        <dbReference type="Proteomes" id="UP000467124"/>
    </source>
</evidence>
<dbReference type="Proteomes" id="UP000467124">
    <property type="component" value="Unassembled WGS sequence"/>
</dbReference>
<dbReference type="EMBL" id="WWHY01000001">
    <property type="protein sequence ID" value="MYR32619.1"/>
    <property type="molecule type" value="Genomic_DNA"/>
</dbReference>
<evidence type="ECO:0000313" key="2">
    <source>
        <dbReference type="EMBL" id="MYR32619.1"/>
    </source>
</evidence>
<reference evidence="2 3" key="1">
    <citation type="journal article" date="2019" name="Nat. Commun.">
        <title>The antimicrobial potential of Streptomyces from insect microbiomes.</title>
        <authorList>
            <person name="Chevrette M.G."/>
            <person name="Carlson C.M."/>
            <person name="Ortega H.E."/>
            <person name="Thomas C."/>
            <person name="Ananiev G.E."/>
            <person name="Barns K.J."/>
            <person name="Book A.J."/>
            <person name="Cagnazzo J."/>
            <person name="Carlos C."/>
            <person name="Flanigan W."/>
            <person name="Grubbs K.J."/>
            <person name="Horn H.A."/>
            <person name="Hoffmann F.M."/>
            <person name="Klassen J.L."/>
            <person name="Knack J.J."/>
            <person name="Lewin G.R."/>
            <person name="McDonald B.R."/>
            <person name="Muller L."/>
            <person name="Melo W.G.P."/>
            <person name="Pinto-Tomas A.A."/>
            <person name="Schmitz A."/>
            <person name="Wendt-Pienkowski E."/>
            <person name="Wildman S."/>
            <person name="Zhao M."/>
            <person name="Zhang F."/>
            <person name="Bugni T.S."/>
            <person name="Andes D.R."/>
            <person name="Pupo M.T."/>
            <person name="Currie C.R."/>
        </authorList>
    </citation>
    <scope>NUCLEOTIDE SEQUENCE [LARGE SCALE GENOMIC DNA]</scope>
    <source>
        <strain evidence="2 3">SID5840</strain>
    </source>
</reference>
<name>A0A7K2IRK6_9ACTN</name>
<dbReference type="GO" id="GO:0046872">
    <property type="term" value="F:metal ion binding"/>
    <property type="evidence" value="ECO:0007669"/>
    <property type="project" value="InterPro"/>
</dbReference>
<dbReference type="Pfam" id="PF02310">
    <property type="entry name" value="B12-binding"/>
    <property type="match status" value="1"/>
</dbReference>
<dbReference type="Gene3D" id="3.40.50.280">
    <property type="entry name" value="Cobalamin-binding domain"/>
    <property type="match status" value="1"/>
</dbReference>
<gene>
    <name evidence="2" type="ORF">GTW20_10120</name>
</gene>
<dbReference type="InterPro" id="IPR006158">
    <property type="entry name" value="Cobalamin-bd"/>
</dbReference>
<dbReference type="SUPFAM" id="SSF52242">
    <property type="entry name" value="Cobalamin (vitamin B12)-binding domain"/>
    <property type="match status" value="1"/>
</dbReference>
<sequence length="146" mass="15901">MFGDGATGFRPKSIVSSTVSDSHTWNLIFLQLLLEEMGHEVVNIGSCVPEETLIRECLERRPDLVVVSSVNGHGFNDALGLIRNVRSVPGLERIPFVVGGKLGVDGVRDVGFTRRLLQEGFDAVFGEDDLAGFREFVSARGLRAVS</sequence>
<proteinExistence type="predicted"/>
<accession>A0A7K2IRK6</accession>
<feature type="domain" description="B12-binding" evidence="1">
    <location>
        <begin position="10"/>
        <end position="146"/>
    </location>
</feature>
<dbReference type="GO" id="GO:0031419">
    <property type="term" value="F:cobalamin binding"/>
    <property type="evidence" value="ECO:0007669"/>
    <property type="project" value="InterPro"/>
</dbReference>
<organism evidence="2 3">
    <name type="scientific">Nocardiopsis alba</name>
    <dbReference type="NCBI Taxonomy" id="53437"/>
    <lineage>
        <taxon>Bacteria</taxon>
        <taxon>Bacillati</taxon>
        <taxon>Actinomycetota</taxon>
        <taxon>Actinomycetes</taxon>
        <taxon>Streptosporangiales</taxon>
        <taxon>Nocardiopsidaceae</taxon>
        <taxon>Nocardiopsis</taxon>
    </lineage>
</organism>